<dbReference type="Proteomes" id="UP000292554">
    <property type="component" value="Unassembled WGS sequence"/>
</dbReference>
<evidence type="ECO:0000313" key="1">
    <source>
        <dbReference type="EMBL" id="TCI04121.1"/>
    </source>
</evidence>
<name>A0ABY2AMD9_9GAMM</name>
<reference evidence="1 2" key="1">
    <citation type="submission" date="2019-02" db="EMBL/GenBank/DDBJ databases">
        <title>Corallincola luteus sp. nov., a marine bacterium isolated from surface sediment of Bohai Sea in China.</title>
        <authorList>
            <person name="Ren Q."/>
        </authorList>
    </citation>
    <scope>NUCLEOTIDE SEQUENCE [LARGE SCALE GENOMIC DNA]</scope>
    <source>
        <strain evidence="1 2">DASS28</strain>
    </source>
</reference>
<proteinExistence type="predicted"/>
<evidence type="ECO:0000313" key="2">
    <source>
        <dbReference type="Proteomes" id="UP000292554"/>
    </source>
</evidence>
<keyword evidence="2" id="KW-1185">Reference proteome</keyword>
<comment type="caution">
    <text evidence="1">The sequence shown here is derived from an EMBL/GenBank/DDBJ whole genome shotgun (WGS) entry which is preliminary data.</text>
</comment>
<dbReference type="NCBIfam" id="TIGR01689">
    <property type="entry name" value="EcbF-BcbF"/>
    <property type="match status" value="1"/>
</dbReference>
<protein>
    <submittedName>
        <fullName evidence="1">Capsular biosynthesis protein</fullName>
    </submittedName>
</protein>
<dbReference type="RefSeq" id="WP_131414896.1">
    <property type="nucleotide sequence ID" value="NZ_SJXE01000002.1"/>
</dbReference>
<organism evidence="1 2">
    <name type="scientific">Corallincola luteus</name>
    <dbReference type="NCBI Taxonomy" id="1775177"/>
    <lineage>
        <taxon>Bacteria</taxon>
        <taxon>Pseudomonadati</taxon>
        <taxon>Pseudomonadota</taxon>
        <taxon>Gammaproteobacteria</taxon>
        <taxon>Alteromonadales</taxon>
        <taxon>Psychromonadaceae</taxon>
        <taxon>Corallincola</taxon>
    </lineage>
</organism>
<gene>
    <name evidence="1" type="ORF">EZV61_08020</name>
</gene>
<sequence length="127" mass="14581">MKRIVIDLDGTITSAETSDYKNVSPNAAVVNKLKQYREQGFEIVIHTARNMRTYEGNVGKINVHTLPIILEWLERHNVPYDEVIVGKPWCGFDGFYVDDKSIRPSEFAKLSEQEIHQLLEEEKNACS</sequence>
<dbReference type="InterPro" id="IPR036412">
    <property type="entry name" value="HAD-like_sf"/>
</dbReference>
<dbReference type="InterPro" id="IPR010039">
    <property type="entry name" value="EcbF_BcbF"/>
</dbReference>
<accession>A0ABY2AMD9</accession>
<dbReference type="SUPFAM" id="SSF56784">
    <property type="entry name" value="HAD-like"/>
    <property type="match status" value="1"/>
</dbReference>
<dbReference type="EMBL" id="SJXE01000002">
    <property type="protein sequence ID" value="TCI04121.1"/>
    <property type="molecule type" value="Genomic_DNA"/>
</dbReference>
<dbReference type="InterPro" id="IPR023214">
    <property type="entry name" value="HAD_sf"/>
</dbReference>
<dbReference type="Pfam" id="PF08282">
    <property type="entry name" value="Hydrolase_3"/>
    <property type="match status" value="1"/>
</dbReference>
<dbReference type="Gene3D" id="3.40.50.1000">
    <property type="entry name" value="HAD superfamily/HAD-like"/>
    <property type="match status" value="1"/>
</dbReference>